<evidence type="ECO:0000256" key="1">
    <source>
        <dbReference type="ARBA" id="ARBA00022741"/>
    </source>
</evidence>
<dbReference type="InterPro" id="IPR025944">
    <property type="entry name" value="Sigma_54_int_dom_CS"/>
</dbReference>
<dbReference type="Pfam" id="PF25601">
    <property type="entry name" value="AAA_lid_14"/>
    <property type="match status" value="1"/>
</dbReference>
<dbReference type="Pfam" id="PF00158">
    <property type="entry name" value="Sigma54_activat"/>
    <property type="match status" value="1"/>
</dbReference>
<keyword evidence="2" id="KW-0067">ATP-binding</keyword>
<keyword evidence="8" id="KW-1185">Reference proteome</keyword>
<dbReference type="Gene3D" id="3.40.50.300">
    <property type="entry name" value="P-loop containing nucleotide triphosphate hydrolases"/>
    <property type="match status" value="1"/>
</dbReference>
<dbReference type="RefSeq" id="WP_394849776.1">
    <property type="nucleotide sequence ID" value="NZ_CP089982.1"/>
</dbReference>
<dbReference type="SUPFAM" id="SSF52540">
    <property type="entry name" value="P-loop containing nucleoside triphosphate hydrolases"/>
    <property type="match status" value="1"/>
</dbReference>
<protein>
    <submittedName>
        <fullName evidence="7">Sigma 54-interacting transcriptional regulator</fullName>
    </submittedName>
</protein>
<evidence type="ECO:0000313" key="8">
    <source>
        <dbReference type="Proteomes" id="UP001379533"/>
    </source>
</evidence>
<dbReference type="Proteomes" id="UP001379533">
    <property type="component" value="Chromosome"/>
</dbReference>
<dbReference type="PANTHER" id="PTHR32071:SF117">
    <property type="entry name" value="PTS-DEPENDENT DIHYDROXYACETONE KINASE OPERON REGULATORY PROTEIN-RELATED"/>
    <property type="match status" value="1"/>
</dbReference>
<sequence>MTSVLVAMDGDPGDRVVHVVESLGSPFRVTRIAPTRALPVLFRTSLVVVDSTMATERRETLARVYAAPVLVIGQDIDRSFHVAGLQRLISECVSPQEHKSDSELVAIDPPLRTALRVIAQVARSVSSVVITGPTGVGKELLARRLHERSGRSGPFVPINCAAIATGLAEAMLFGHVRGAFTGAISNAKGAFVEAAGGTLFLDEIGELAPLVQAKLLRAIDQRAIRAVGAHRDTAVDVRVVAATNRNLEEEVASGRFRADLYYRLDTFRIAVPALRQRPRDLVTLVDRFHRGHVRSSVVSLSKGARQLLELYPWPGNVRELRNVLERVMSLASPGAVSPAALIALAPELGSRASAPPDVTGKGDAKQSLAQVHAETEEHTIRSYLASGSGSRQQLAEELGIHRSTLWRKMKRITGLLRPIR</sequence>
<dbReference type="InterPro" id="IPR002197">
    <property type="entry name" value="HTH_Fis"/>
</dbReference>
<dbReference type="CDD" id="cd00009">
    <property type="entry name" value="AAA"/>
    <property type="match status" value="1"/>
</dbReference>
<dbReference type="InterPro" id="IPR002078">
    <property type="entry name" value="Sigma_54_int"/>
</dbReference>
<keyword evidence="4" id="KW-0238">DNA-binding</keyword>
<keyword evidence="5" id="KW-0804">Transcription</keyword>
<dbReference type="SMART" id="SM00382">
    <property type="entry name" value="AAA"/>
    <property type="match status" value="1"/>
</dbReference>
<dbReference type="Pfam" id="PF02954">
    <property type="entry name" value="HTH_8"/>
    <property type="match status" value="1"/>
</dbReference>
<evidence type="ECO:0000256" key="3">
    <source>
        <dbReference type="ARBA" id="ARBA00023015"/>
    </source>
</evidence>
<dbReference type="InterPro" id="IPR003593">
    <property type="entry name" value="AAA+_ATPase"/>
</dbReference>
<dbReference type="PROSITE" id="PS00688">
    <property type="entry name" value="SIGMA54_INTERACT_3"/>
    <property type="match status" value="1"/>
</dbReference>
<dbReference type="InterPro" id="IPR027417">
    <property type="entry name" value="P-loop_NTPase"/>
</dbReference>
<dbReference type="PANTHER" id="PTHR32071">
    <property type="entry name" value="TRANSCRIPTIONAL REGULATORY PROTEIN"/>
    <property type="match status" value="1"/>
</dbReference>
<dbReference type="EMBL" id="CP089982">
    <property type="protein sequence ID" value="WXA99143.1"/>
    <property type="molecule type" value="Genomic_DNA"/>
</dbReference>
<dbReference type="SUPFAM" id="SSF46689">
    <property type="entry name" value="Homeodomain-like"/>
    <property type="match status" value="1"/>
</dbReference>
<proteinExistence type="predicted"/>
<gene>
    <name evidence="7" type="ORF">LZC95_20260</name>
</gene>
<evidence type="ECO:0000256" key="4">
    <source>
        <dbReference type="ARBA" id="ARBA00023125"/>
    </source>
</evidence>
<evidence type="ECO:0000313" key="7">
    <source>
        <dbReference type="EMBL" id="WXA99143.1"/>
    </source>
</evidence>
<organism evidence="7 8">
    <name type="scientific">Pendulispora brunnea</name>
    <dbReference type="NCBI Taxonomy" id="2905690"/>
    <lineage>
        <taxon>Bacteria</taxon>
        <taxon>Pseudomonadati</taxon>
        <taxon>Myxococcota</taxon>
        <taxon>Myxococcia</taxon>
        <taxon>Myxococcales</taxon>
        <taxon>Sorangiineae</taxon>
        <taxon>Pendulisporaceae</taxon>
        <taxon>Pendulispora</taxon>
    </lineage>
</organism>
<dbReference type="PROSITE" id="PS00676">
    <property type="entry name" value="SIGMA54_INTERACT_2"/>
    <property type="match status" value="1"/>
</dbReference>
<dbReference type="Gene3D" id="1.10.8.60">
    <property type="match status" value="1"/>
</dbReference>
<name>A0ABZ2KP78_9BACT</name>
<feature type="domain" description="Sigma-54 factor interaction" evidence="6">
    <location>
        <begin position="104"/>
        <end position="329"/>
    </location>
</feature>
<evidence type="ECO:0000259" key="6">
    <source>
        <dbReference type="PROSITE" id="PS50045"/>
    </source>
</evidence>
<dbReference type="PROSITE" id="PS50045">
    <property type="entry name" value="SIGMA54_INTERACT_4"/>
    <property type="match status" value="1"/>
</dbReference>
<dbReference type="InterPro" id="IPR009057">
    <property type="entry name" value="Homeodomain-like_sf"/>
</dbReference>
<dbReference type="InterPro" id="IPR058031">
    <property type="entry name" value="AAA_lid_NorR"/>
</dbReference>
<dbReference type="InterPro" id="IPR025943">
    <property type="entry name" value="Sigma_54_int_dom_ATP-bd_2"/>
</dbReference>
<evidence type="ECO:0000256" key="5">
    <source>
        <dbReference type="ARBA" id="ARBA00023163"/>
    </source>
</evidence>
<keyword evidence="3" id="KW-0805">Transcription regulation</keyword>
<keyword evidence="1" id="KW-0547">Nucleotide-binding</keyword>
<reference evidence="7 8" key="1">
    <citation type="submission" date="2021-12" db="EMBL/GenBank/DDBJ databases">
        <title>Discovery of the Pendulisporaceae a myxobacterial family with distinct sporulation behavior and unique specialized metabolism.</title>
        <authorList>
            <person name="Garcia R."/>
            <person name="Popoff A."/>
            <person name="Bader C.D."/>
            <person name="Loehr J."/>
            <person name="Walesch S."/>
            <person name="Walt C."/>
            <person name="Boldt J."/>
            <person name="Bunk B."/>
            <person name="Haeckl F.J.F.P.J."/>
            <person name="Gunesch A.P."/>
            <person name="Birkelbach J."/>
            <person name="Nuebel U."/>
            <person name="Pietschmann T."/>
            <person name="Bach T."/>
            <person name="Mueller R."/>
        </authorList>
    </citation>
    <scope>NUCLEOTIDE SEQUENCE [LARGE SCALE GENOMIC DNA]</scope>
    <source>
        <strain evidence="7 8">MSr12523</strain>
    </source>
</reference>
<evidence type="ECO:0000256" key="2">
    <source>
        <dbReference type="ARBA" id="ARBA00022840"/>
    </source>
</evidence>
<dbReference type="Gene3D" id="1.10.10.60">
    <property type="entry name" value="Homeodomain-like"/>
    <property type="match status" value="1"/>
</dbReference>
<accession>A0ABZ2KP78</accession>